<accession>T4VEM5</accession>
<feature type="compositionally biased region" description="Basic and acidic residues" evidence="1">
    <location>
        <begin position="1"/>
        <end position="11"/>
    </location>
</feature>
<evidence type="ECO:0000313" key="3">
    <source>
        <dbReference type="Proteomes" id="UP000015688"/>
    </source>
</evidence>
<dbReference type="EMBL" id="AVNC01000022">
    <property type="protein sequence ID" value="EQK39973.1"/>
    <property type="molecule type" value="Genomic_DNA"/>
</dbReference>
<gene>
    <name evidence="2" type="ORF">C672_3493</name>
</gene>
<protein>
    <submittedName>
        <fullName evidence="2">Uncharacterized protein</fullName>
    </submittedName>
</protein>
<feature type="region of interest" description="Disordered" evidence="1">
    <location>
        <begin position="1"/>
        <end position="25"/>
    </location>
</feature>
<dbReference type="PATRIC" id="fig|1233171.3.peg.3361"/>
<evidence type="ECO:0000313" key="2">
    <source>
        <dbReference type="EMBL" id="EQK39973.1"/>
    </source>
</evidence>
<sequence length="40" mass="4735">MQKIKPKDIKNISKRKPNKRNMGLDPKQVWSKGHIFLFAI</sequence>
<dbReference type="Proteomes" id="UP000015688">
    <property type="component" value="Unassembled WGS sequence"/>
</dbReference>
<evidence type="ECO:0000256" key="1">
    <source>
        <dbReference type="SAM" id="MobiDB-lite"/>
    </source>
</evidence>
<proteinExistence type="predicted"/>
<organism evidence="2 3">
    <name type="scientific">Paraclostridium bifermentans ATCC 638 = DSM 14991</name>
    <dbReference type="NCBI Taxonomy" id="1233171"/>
    <lineage>
        <taxon>Bacteria</taxon>
        <taxon>Bacillati</taxon>
        <taxon>Bacillota</taxon>
        <taxon>Clostridia</taxon>
        <taxon>Peptostreptococcales</taxon>
        <taxon>Peptostreptococcaceae</taxon>
        <taxon>Paraclostridium</taxon>
    </lineage>
</organism>
<comment type="caution">
    <text evidence="2">The sequence shown here is derived from an EMBL/GenBank/DDBJ whole genome shotgun (WGS) entry which is preliminary data.</text>
</comment>
<dbReference type="AlphaFoldDB" id="T4VEM5"/>
<reference evidence="2 3" key="1">
    <citation type="submission" date="2013-06" db="EMBL/GenBank/DDBJ databases">
        <authorList>
            <person name="Walk S."/>
            <person name="Aronoff D."/>
            <person name="Young V.Y."/>
            <person name="Marsh J."/>
            <person name="Harrison L."/>
            <person name="Daugherty S.C."/>
            <person name="Shefchek K.A."/>
            <person name="Hine E.E."/>
            <person name="Tallon L.J."/>
            <person name="Sadzewicz L.K."/>
            <person name="Rasko D.A."/>
        </authorList>
    </citation>
    <scope>NUCLEOTIDE SEQUENCE [LARGE SCALE GENOMIC DNA]</scope>
    <source>
        <strain evidence="2 3">ATCC 638</strain>
    </source>
</reference>
<name>T4VEM5_PARBF</name>